<reference evidence="7 8" key="1">
    <citation type="journal article" date="2014" name="Genome Announc.">
        <title>Draft Genome Sequence of Streptomyces roseochromogenes subsp. oscitans DS 12.976, Producer of the Aminocoumarin Antibiotic Clorobiocin.</title>
        <authorList>
            <person name="Ruckert C."/>
            <person name="Kalinowski J."/>
            <person name="Heide L."/>
            <person name="Apel A.K."/>
        </authorList>
    </citation>
    <scope>NUCLEOTIDE SEQUENCE [LARGE SCALE GENOMIC DNA]</scope>
    <source>
        <strain evidence="7 8">DS 12.976</strain>
    </source>
</reference>
<name>V6KCP0_STRRC</name>
<dbReference type="InterPro" id="IPR045351">
    <property type="entry name" value="DUF6531"/>
</dbReference>
<dbReference type="Proteomes" id="UP000017984">
    <property type="component" value="Chromosome"/>
</dbReference>
<dbReference type="Gene3D" id="2.180.10.10">
    <property type="entry name" value="RHS repeat-associated core"/>
    <property type="match status" value="3"/>
</dbReference>
<dbReference type="InterPro" id="IPR057746">
    <property type="entry name" value="CpnT-like_N"/>
</dbReference>
<dbReference type="Pfam" id="PF20148">
    <property type="entry name" value="DUF6531"/>
    <property type="match status" value="1"/>
</dbReference>
<feature type="region of interest" description="Disordered" evidence="2">
    <location>
        <begin position="1077"/>
        <end position="1098"/>
    </location>
</feature>
<dbReference type="Gene3D" id="1.10.287.1060">
    <property type="entry name" value="ESAT-6-like"/>
    <property type="match status" value="1"/>
</dbReference>
<dbReference type="Pfam" id="PF25547">
    <property type="entry name" value="WXG100_2"/>
    <property type="match status" value="1"/>
</dbReference>
<gene>
    <name evidence="7" type="ORF">M878_19470</name>
</gene>
<dbReference type="HOGENOM" id="CLU_001218_1_2_11"/>
<dbReference type="RefSeq" id="WP_023547832.1">
    <property type="nucleotide sequence ID" value="NZ_CM002285.1"/>
</dbReference>
<accession>V6KCP0</accession>
<dbReference type="Pfam" id="PF25023">
    <property type="entry name" value="TEN_YD-shell"/>
    <property type="match status" value="2"/>
</dbReference>
<evidence type="ECO:0000259" key="3">
    <source>
        <dbReference type="Pfam" id="PF13930"/>
    </source>
</evidence>
<keyword evidence="8" id="KW-1185">Reference proteome</keyword>
<dbReference type="OrthoDB" id="4981820at2"/>
<feature type="domain" description="Teneurin-like YD-shell" evidence="5">
    <location>
        <begin position="812"/>
        <end position="948"/>
    </location>
</feature>
<dbReference type="EMBL" id="AWQX01000170">
    <property type="protein sequence ID" value="EST29935.1"/>
    <property type="molecule type" value="Genomic_DNA"/>
</dbReference>
<dbReference type="InterPro" id="IPR006530">
    <property type="entry name" value="YD"/>
</dbReference>
<dbReference type="InterPro" id="IPR031325">
    <property type="entry name" value="RHS_repeat"/>
</dbReference>
<protein>
    <recommendedName>
        <fullName evidence="9">Type IV secretion protein Rhs</fullName>
    </recommendedName>
</protein>
<evidence type="ECO:0000259" key="4">
    <source>
        <dbReference type="Pfam" id="PF20148"/>
    </source>
</evidence>
<dbReference type="SUPFAM" id="SSF140453">
    <property type="entry name" value="EsxAB dimer-like"/>
    <property type="match status" value="1"/>
</dbReference>
<sequence>MVDLNPLHYINKINHAFGDTMASGLEFLGITNPAVDPDGVREIAKKWRALAKGLDDASHDAESALRDVRWEGKAAKAFHKRAKTTRTNANHTADALHKGADALDKYANEAHELISQIGVLVAEIAEFEIAGLALSVLTAGLSDVASTLAAGSRAIKIMALISRIEESGSVLGSTIRTVMEAIRNVERVLKALREIKGVAKVGKLAADGMKFTAFATALEDPGAFKDPEKLAGILTEGALMGIGGGMLGKALGKGLKALKPSELSKLAKALGMGGGDLARFKIRPGELEKIEAGIPKSEAECQLDPIDVATGSMLLPQVDVELAAALPLILERTHVSSYRWGGWFGPSWASTLDQRLQADDEKITFAAPDGSRLVYPHPAPNATEPVYPETGPRLPLTWDTTVDGALRVTNPATGLSYVFHSPQPTEDDEAVDLPLQFVVSRHGQRITVHYDDRGAPLKVTHSAGYHIGLDRHASLPRITGLRLLDPQRPEGRSTALVSYGYDERGNLTEVRNSAGVPMCFTYDAEYRITSWTDRNANTYSYTYDDRGRVVRTEGSGGYLSGTLSYDDRTRTTTVINALGHSTTFEHNEAFRLIRQTDPLGNTTRYEWDAAGRLIATTDPLGYTTRTHFNELGQVVCAIGPDGRENTAEYNEGGLPTLITGPDGSMWRQEYDEHGNRTAVTDPSGSTTRYTYNSAGQVTALIDVLGNVSRIRYNKAGLPVEVTDALGAVTSYQYDSMGRQSAITDAAGNTTRLDWTVEGNLTRRTNPDGTSETYTYDDEGNRVALTDPVGGVTRFEYGEFDLLAARTDPDGARFTFTHDAEMRLTQVSNPLGFTWSYEYDPAGRLISETDFDGRTLTYTYDAAGRFMSRTAPLGQVTAYELDAAGRIIGKDVDGERTAYTYNTAGQLIAATAPSSSLTLQLDVLGRVLAETVEGNTTRYTYDAQGRRSSRTTPSGAVTRITRNAAGNITELALAGHALTFTRDRLDRETDRAFGPPAASVTLSRAFDSSGRPVIQQLATAGRTLRSRAYAYRPDSILTAITDQLTGEQRTISLDPIGRPLKVTAEGWNESYAYDTAGNQTSAQWPDTAPHPEARGERSYTGTRIHSAGSVRYEYDAAGRMVLRQKMRLSRKPDTWRYEYNSEDHLVACTTPDGTIWRYSYDPLGRRTAKHHMAPDGETIQQTIHFTWDGTNLAEQTESATGIITTWEYSDEFPLAQLERRAGQEGLTQSEVDARFFAIITDLVGTPTELVDEQGEIAWHCRTTLWGTTTWNQNASAYTPLRFPGQYADHETGLHYNFFRHYDPDTARFASPDPLGLDPAPNPVTYPHNPHTWSDPLGLVPKACFETDAYLWDGSVRLGKLDDLGRPTGAWAALRKEIMKGGSGAADYIWPPGWRGNGRLFNEARGHLLARKLGGPGSGENGYRNLVTLMQNPVNTPVMRGIEKEVYNAVAKGENVQYSVVPVYEGTNPIPTRLDISAYGNRGFNLSRSLENPSAGVRIPVPK</sequence>
<keyword evidence="1" id="KW-0677">Repeat</keyword>
<dbReference type="InterPro" id="IPR036689">
    <property type="entry name" value="ESAT-6-like_sf"/>
</dbReference>
<proteinExistence type="predicted"/>
<evidence type="ECO:0000256" key="1">
    <source>
        <dbReference type="ARBA" id="ARBA00022737"/>
    </source>
</evidence>
<evidence type="ECO:0008006" key="9">
    <source>
        <dbReference type="Google" id="ProtNLM"/>
    </source>
</evidence>
<dbReference type="InterPro" id="IPR044929">
    <property type="entry name" value="DNA/RNA_non-sp_Endonuclease_sf"/>
</dbReference>
<evidence type="ECO:0000313" key="7">
    <source>
        <dbReference type="EMBL" id="EST29935.1"/>
    </source>
</evidence>
<dbReference type="NCBIfam" id="TIGR01643">
    <property type="entry name" value="YD_repeat_2x"/>
    <property type="match status" value="13"/>
</dbReference>
<feature type="domain" description="Type VII secretion system protein EssD-like" evidence="3">
    <location>
        <begin position="1356"/>
        <end position="1475"/>
    </location>
</feature>
<feature type="domain" description="DUF6531" evidence="4">
    <location>
        <begin position="304"/>
        <end position="375"/>
    </location>
</feature>
<dbReference type="Gene3D" id="3.40.570.10">
    <property type="entry name" value="Extracellular Endonuclease, subunit A"/>
    <property type="match status" value="1"/>
</dbReference>
<dbReference type="PANTHER" id="PTHR32305">
    <property type="match status" value="1"/>
</dbReference>
<evidence type="ECO:0000313" key="8">
    <source>
        <dbReference type="Proteomes" id="UP000017984"/>
    </source>
</evidence>
<dbReference type="InterPro" id="IPR044927">
    <property type="entry name" value="Endonuclea_NS_2"/>
</dbReference>
<organism evidence="7 8">
    <name type="scientific">Streptomyces roseochromogenus subsp. oscitans DS 12.976</name>
    <dbReference type="NCBI Taxonomy" id="1352936"/>
    <lineage>
        <taxon>Bacteria</taxon>
        <taxon>Bacillati</taxon>
        <taxon>Actinomycetota</taxon>
        <taxon>Actinomycetes</taxon>
        <taxon>Kitasatosporales</taxon>
        <taxon>Streptomycetaceae</taxon>
        <taxon>Streptomyces</taxon>
    </lineage>
</organism>
<dbReference type="InterPro" id="IPR050708">
    <property type="entry name" value="T6SS_VgrG/RHS"/>
</dbReference>
<evidence type="ECO:0000256" key="2">
    <source>
        <dbReference type="SAM" id="MobiDB-lite"/>
    </source>
</evidence>
<dbReference type="InterPro" id="IPR022385">
    <property type="entry name" value="Rhs_assc_core"/>
</dbReference>
<dbReference type="PATRIC" id="fig|1352936.5.peg.4082"/>
<evidence type="ECO:0000259" key="6">
    <source>
        <dbReference type="Pfam" id="PF25547"/>
    </source>
</evidence>
<evidence type="ECO:0000259" key="5">
    <source>
        <dbReference type="Pfam" id="PF25023"/>
    </source>
</evidence>
<feature type="domain" description="Outer membrane channel protein CpnT-like N-terminal" evidence="6">
    <location>
        <begin position="33"/>
        <end position="129"/>
    </location>
</feature>
<dbReference type="PANTHER" id="PTHR32305:SF15">
    <property type="entry name" value="PROTEIN RHSA-RELATED"/>
    <property type="match status" value="1"/>
</dbReference>
<feature type="domain" description="Teneurin-like YD-shell" evidence="5">
    <location>
        <begin position="999"/>
        <end position="1311"/>
    </location>
</feature>
<dbReference type="NCBIfam" id="TIGR03696">
    <property type="entry name" value="Rhs_assc_core"/>
    <property type="match status" value="1"/>
</dbReference>
<dbReference type="InterPro" id="IPR056823">
    <property type="entry name" value="TEN-like_YD-shell"/>
</dbReference>
<dbReference type="Pfam" id="PF13930">
    <property type="entry name" value="Endonuclea_NS_2"/>
    <property type="match status" value="1"/>
</dbReference>
<dbReference type="Pfam" id="PF05593">
    <property type="entry name" value="RHS_repeat"/>
    <property type="match status" value="4"/>
</dbReference>
<comment type="caution">
    <text evidence="7">The sequence shown here is derived from an EMBL/GenBank/DDBJ whole genome shotgun (WGS) entry which is preliminary data.</text>
</comment>
<dbReference type="STRING" id="1352936.M878_19470"/>